<sequence>MNKTIFLILCLFGSIVCIYGESYSDTVSVNSGWTADRISWTHELPSNYTNITSLTLIIEAYDVNFKNVVTINDITVGNLNKTGTNQWGTTTLTLDANTLQQISNAHPSSLRVTVTPYCDWIKINTSTLTMEYVVDNGQGNSSVKAPIPLFSIILSIVFMSSIIYNKIK</sequence>
<dbReference type="Proteomes" id="UP000009227">
    <property type="component" value="Chromosome"/>
</dbReference>
<gene>
    <name evidence="2" type="ordered locus">Metig_0033</name>
</gene>
<accession>F6BE58</accession>
<dbReference type="AlphaFoldDB" id="F6BE58"/>
<evidence type="ECO:0000256" key="1">
    <source>
        <dbReference type="SAM" id="Phobius"/>
    </source>
</evidence>
<reference evidence="2 3" key="1">
    <citation type="submission" date="2011-05" db="EMBL/GenBank/DDBJ databases">
        <title>Complete sequence of Methanotorris igneus Kol 5.</title>
        <authorList>
            <consortium name="US DOE Joint Genome Institute"/>
            <person name="Lucas S."/>
            <person name="Han J."/>
            <person name="Lapidus A."/>
            <person name="Cheng J.-F."/>
            <person name="Goodwin L."/>
            <person name="Pitluck S."/>
            <person name="Peters L."/>
            <person name="Mikhailova N."/>
            <person name="Chertkov O."/>
            <person name="Han C."/>
            <person name="Tapia R."/>
            <person name="Land M."/>
            <person name="Hauser L."/>
            <person name="Kyrpides N."/>
            <person name="Ivanova N."/>
            <person name="Pagani I."/>
            <person name="Sieprawska-Lupa M."/>
            <person name="Whitman W."/>
            <person name="Woyke T."/>
        </authorList>
    </citation>
    <scope>NUCLEOTIDE SEQUENCE [LARGE SCALE GENOMIC DNA]</scope>
    <source>
        <strain evidence="3">DSM 5666 / JCM 11834 / Kol 5</strain>
    </source>
</reference>
<dbReference type="HOGENOM" id="CLU_1582909_0_0_2"/>
<name>F6BE58_METIK</name>
<proteinExistence type="predicted"/>
<keyword evidence="1" id="KW-0472">Membrane</keyword>
<dbReference type="EMBL" id="CP002737">
    <property type="protein sequence ID" value="AEF95594.1"/>
    <property type="molecule type" value="Genomic_DNA"/>
</dbReference>
<evidence type="ECO:0000313" key="3">
    <source>
        <dbReference type="Proteomes" id="UP000009227"/>
    </source>
</evidence>
<dbReference type="KEGG" id="mig:Metig_0033"/>
<dbReference type="GeneID" id="10642868"/>
<keyword evidence="3" id="KW-1185">Reference proteome</keyword>
<dbReference type="RefSeq" id="WP_013798203.1">
    <property type="nucleotide sequence ID" value="NC_015562.1"/>
</dbReference>
<keyword evidence="1" id="KW-0812">Transmembrane</keyword>
<evidence type="ECO:0000313" key="2">
    <source>
        <dbReference type="EMBL" id="AEF95594.1"/>
    </source>
</evidence>
<organism evidence="3">
    <name type="scientific">Methanotorris igneus (strain DSM 5666 / JCM 11834 / Kol 5)</name>
    <dbReference type="NCBI Taxonomy" id="880724"/>
    <lineage>
        <taxon>Archaea</taxon>
        <taxon>Methanobacteriati</taxon>
        <taxon>Methanobacteriota</taxon>
        <taxon>Methanomada group</taxon>
        <taxon>Methanococci</taxon>
        <taxon>Methanococcales</taxon>
        <taxon>Methanocaldococcaceae</taxon>
        <taxon>Methanotorris</taxon>
    </lineage>
</organism>
<feature type="transmembrane region" description="Helical" evidence="1">
    <location>
        <begin position="145"/>
        <end position="164"/>
    </location>
</feature>
<protein>
    <submittedName>
        <fullName evidence="2">Uncharacterized protein</fullName>
    </submittedName>
</protein>
<keyword evidence="1" id="KW-1133">Transmembrane helix</keyword>